<keyword evidence="6" id="KW-0418">Kinase</keyword>
<dbReference type="GO" id="GO:0004674">
    <property type="term" value="F:protein serine/threonine kinase activity"/>
    <property type="evidence" value="ECO:0007669"/>
    <property type="project" value="UniProtKB-KW"/>
</dbReference>
<dbReference type="SUPFAM" id="SSF56112">
    <property type="entry name" value="Protein kinase-like (PK-like)"/>
    <property type="match status" value="1"/>
</dbReference>
<dbReference type="InterPro" id="IPR050528">
    <property type="entry name" value="L-type_Lectin-RKs"/>
</dbReference>
<evidence type="ECO:0000256" key="2">
    <source>
        <dbReference type="ARBA" id="ARBA00010217"/>
    </source>
</evidence>
<evidence type="ECO:0000256" key="6">
    <source>
        <dbReference type="ARBA" id="ARBA00022777"/>
    </source>
</evidence>
<dbReference type="InterPro" id="IPR011009">
    <property type="entry name" value="Kinase-like_dom_sf"/>
</dbReference>
<reference evidence="11" key="2">
    <citation type="journal article" date="2015" name="Data Brief">
        <title>Shoot transcriptome of the giant reed, Arundo donax.</title>
        <authorList>
            <person name="Barrero R.A."/>
            <person name="Guerrero F.D."/>
            <person name="Moolhuijzen P."/>
            <person name="Goolsby J.A."/>
            <person name="Tidwell J."/>
            <person name="Bellgard S.E."/>
            <person name="Bellgard M.I."/>
        </authorList>
    </citation>
    <scope>NUCLEOTIDE SEQUENCE</scope>
    <source>
        <tissue evidence="11">Shoot tissue taken approximately 20 cm above the soil surface</tissue>
    </source>
</reference>
<dbReference type="PROSITE" id="PS50011">
    <property type="entry name" value="PROTEIN_KINASE_DOM"/>
    <property type="match status" value="1"/>
</dbReference>
<protein>
    <recommendedName>
        <fullName evidence="3">non-specific serine/threonine protein kinase</fullName>
        <ecNumber evidence="3">2.7.11.1</ecNumber>
    </recommendedName>
</protein>
<feature type="domain" description="Protein kinase" evidence="10">
    <location>
        <begin position="1"/>
        <end position="193"/>
    </location>
</feature>
<dbReference type="AlphaFoldDB" id="A0A0A9HG60"/>
<evidence type="ECO:0000256" key="4">
    <source>
        <dbReference type="ARBA" id="ARBA00022527"/>
    </source>
</evidence>
<dbReference type="SMART" id="SM00220">
    <property type="entry name" value="S_TKc"/>
    <property type="match status" value="1"/>
</dbReference>
<keyword evidence="7" id="KW-0067">ATP-binding</keyword>
<comment type="similarity">
    <text evidence="1">In the N-terminal section; belongs to the leguminous lectin family.</text>
</comment>
<evidence type="ECO:0000313" key="11">
    <source>
        <dbReference type="EMBL" id="JAE36105.1"/>
    </source>
</evidence>
<dbReference type="PROSITE" id="PS00108">
    <property type="entry name" value="PROTEIN_KINASE_ST"/>
    <property type="match status" value="1"/>
</dbReference>
<organism evidence="11">
    <name type="scientific">Arundo donax</name>
    <name type="common">Giant reed</name>
    <name type="synonym">Donax arundinaceus</name>
    <dbReference type="NCBI Taxonomy" id="35708"/>
    <lineage>
        <taxon>Eukaryota</taxon>
        <taxon>Viridiplantae</taxon>
        <taxon>Streptophyta</taxon>
        <taxon>Embryophyta</taxon>
        <taxon>Tracheophyta</taxon>
        <taxon>Spermatophyta</taxon>
        <taxon>Magnoliopsida</taxon>
        <taxon>Liliopsida</taxon>
        <taxon>Poales</taxon>
        <taxon>Poaceae</taxon>
        <taxon>PACMAD clade</taxon>
        <taxon>Arundinoideae</taxon>
        <taxon>Arundineae</taxon>
        <taxon>Arundo</taxon>
    </lineage>
</organism>
<dbReference type="Gene3D" id="1.10.510.10">
    <property type="entry name" value="Transferase(Phosphotransferase) domain 1"/>
    <property type="match status" value="1"/>
</dbReference>
<evidence type="ECO:0000256" key="9">
    <source>
        <dbReference type="ARBA" id="ARBA00048679"/>
    </source>
</evidence>
<keyword evidence="4" id="KW-0723">Serine/threonine-protein kinase</keyword>
<dbReference type="EC" id="2.7.11.1" evidence="3"/>
<comment type="similarity">
    <text evidence="2">In the C-terminal section; belongs to the protein kinase superfamily. Ser/Thr protein kinase family.</text>
</comment>
<evidence type="ECO:0000256" key="7">
    <source>
        <dbReference type="ARBA" id="ARBA00022840"/>
    </source>
</evidence>
<proteinExistence type="inferred from homology"/>
<evidence type="ECO:0000256" key="8">
    <source>
        <dbReference type="ARBA" id="ARBA00047899"/>
    </source>
</evidence>
<dbReference type="FunFam" id="1.10.510.10:FF:000108">
    <property type="entry name" value="L-type lectin-domain containing receptor kinase S.4"/>
    <property type="match status" value="1"/>
</dbReference>
<dbReference type="InterPro" id="IPR000719">
    <property type="entry name" value="Prot_kinase_dom"/>
</dbReference>
<keyword evidence="6" id="KW-0808">Transferase</keyword>
<comment type="catalytic activity">
    <reaction evidence="8">
        <text>L-threonyl-[protein] + ATP = O-phospho-L-threonyl-[protein] + ADP + H(+)</text>
        <dbReference type="Rhea" id="RHEA:46608"/>
        <dbReference type="Rhea" id="RHEA-COMP:11060"/>
        <dbReference type="Rhea" id="RHEA-COMP:11605"/>
        <dbReference type="ChEBI" id="CHEBI:15378"/>
        <dbReference type="ChEBI" id="CHEBI:30013"/>
        <dbReference type="ChEBI" id="CHEBI:30616"/>
        <dbReference type="ChEBI" id="CHEBI:61977"/>
        <dbReference type="ChEBI" id="CHEBI:456216"/>
        <dbReference type="EC" id="2.7.11.1"/>
    </reaction>
</comment>
<name>A0A0A9HG60_ARUDO</name>
<dbReference type="Pfam" id="PF00069">
    <property type="entry name" value="Pkinase"/>
    <property type="match status" value="1"/>
</dbReference>
<evidence type="ECO:0000256" key="3">
    <source>
        <dbReference type="ARBA" id="ARBA00012513"/>
    </source>
</evidence>
<evidence type="ECO:0000256" key="1">
    <source>
        <dbReference type="ARBA" id="ARBA00008536"/>
    </source>
</evidence>
<dbReference type="PANTHER" id="PTHR27007">
    <property type="match status" value="1"/>
</dbReference>
<evidence type="ECO:0000259" key="10">
    <source>
        <dbReference type="PROSITE" id="PS50011"/>
    </source>
</evidence>
<keyword evidence="5" id="KW-0547">Nucleotide-binding</keyword>
<dbReference type="GO" id="GO:0005524">
    <property type="term" value="F:ATP binding"/>
    <property type="evidence" value="ECO:0007669"/>
    <property type="project" value="UniProtKB-KW"/>
</dbReference>
<comment type="catalytic activity">
    <reaction evidence="9">
        <text>L-seryl-[protein] + ATP = O-phospho-L-seryl-[protein] + ADP + H(+)</text>
        <dbReference type="Rhea" id="RHEA:17989"/>
        <dbReference type="Rhea" id="RHEA-COMP:9863"/>
        <dbReference type="Rhea" id="RHEA-COMP:11604"/>
        <dbReference type="ChEBI" id="CHEBI:15378"/>
        <dbReference type="ChEBI" id="CHEBI:29999"/>
        <dbReference type="ChEBI" id="CHEBI:30616"/>
        <dbReference type="ChEBI" id="CHEBI:83421"/>
        <dbReference type="ChEBI" id="CHEBI:456216"/>
        <dbReference type="EC" id="2.7.11.1"/>
    </reaction>
</comment>
<dbReference type="InterPro" id="IPR008271">
    <property type="entry name" value="Ser/Thr_kinase_AS"/>
</dbReference>
<accession>A0A0A9HG60</accession>
<sequence>MPNGSLDRYLYDKYPILNWAQRLRIIKGVASGLFYLHEGWERVIIHRDIKASNVLIDNDMNGRLSDFGLARLHDHEVDAHTTHLAGTWGYIAPELARLGKATKATDVFAFGVFMMEVVCGKPPIGTAIDSGEPLLLADWVLSTWQSGSITRAMDPKMDDYDLEDAELVLKVGMLCSHSIPKLRPCMRQVMLYLERGARLPGFSPDYLRNADPGEGNEEIQLVSCPSVATSITILSGGR</sequence>
<reference evidence="11" key="1">
    <citation type="submission" date="2014-09" db="EMBL/GenBank/DDBJ databases">
        <authorList>
            <person name="Magalhaes I.L.F."/>
            <person name="Oliveira U."/>
            <person name="Santos F.R."/>
            <person name="Vidigal T.H.D.A."/>
            <person name="Brescovit A.D."/>
            <person name="Santos A.J."/>
        </authorList>
    </citation>
    <scope>NUCLEOTIDE SEQUENCE</scope>
    <source>
        <tissue evidence="11">Shoot tissue taken approximately 20 cm above the soil surface</tissue>
    </source>
</reference>
<dbReference type="EMBL" id="GBRH01161791">
    <property type="protein sequence ID" value="JAE36105.1"/>
    <property type="molecule type" value="Transcribed_RNA"/>
</dbReference>
<evidence type="ECO:0000256" key="5">
    <source>
        <dbReference type="ARBA" id="ARBA00022741"/>
    </source>
</evidence>